<organism evidence="2 3">
    <name type="scientific">Shewanella insulae</name>
    <dbReference type="NCBI Taxonomy" id="2681496"/>
    <lineage>
        <taxon>Bacteria</taxon>
        <taxon>Pseudomonadati</taxon>
        <taxon>Pseudomonadota</taxon>
        <taxon>Gammaproteobacteria</taxon>
        <taxon>Alteromonadales</taxon>
        <taxon>Shewanellaceae</taxon>
        <taxon>Shewanella</taxon>
    </lineage>
</organism>
<dbReference type="RefSeq" id="WP_160794978.1">
    <property type="nucleotide sequence ID" value="NZ_WRPA01000005.1"/>
</dbReference>
<feature type="transmembrane region" description="Helical" evidence="1">
    <location>
        <begin position="92"/>
        <end position="115"/>
    </location>
</feature>
<keyword evidence="3" id="KW-1185">Reference proteome</keyword>
<feature type="transmembrane region" description="Helical" evidence="1">
    <location>
        <begin position="136"/>
        <end position="164"/>
    </location>
</feature>
<gene>
    <name evidence="2" type="ORF">GNT65_07795</name>
</gene>
<dbReference type="Proteomes" id="UP000474778">
    <property type="component" value="Unassembled WGS sequence"/>
</dbReference>
<evidence type="ECO:0000256" key="1">
    <source>
        <dbReference type="SAM" id="Phobius"/>
    </source>
</evidence>
<keyword evidence="1" id="KW-0812">Transmembrane</keyword>
<keyword evidence="1" id="KW-1133">Transmembrane helix</keyword>
<feature type="transmembrane region" description="Helical" evidence="1">
    <location>
        <begin position="170"/>
        <end position="198"/>
    </location>
</feature>
<accession>A0A6L7HWP8</accession>
<dbReference type="Pfam" id="PF12679">
    <property type="entry name" value="ABC2_membrane_2"/>
    <property type="match status" value="1"/>
</dbReference>
<evidence type="ECO:0000313" key="2">
    <source>
        <dbReference type="EMBL" id="MXR68573.1"/>
    </source>
</evidence>
<feature type="transmembrane region" description="Helical" evidence="1">
    <location>
        <begin position="37"/>
        <end position="55"/>
    </location>
</feature>
<feature type="transmembrane region" description="Helical" evidence="1">
    <location>
        <begin position="210"/>
        <end position="230"/>
    </location>
</feature>
<sequence length="284" mass="31070">MIKESSLDNLTPRSSWNAALLLARFELKKILFSTRGMIGLATFALAWALLLWYPIRQASIYLFSPDFKQLLEGVFGAANVGELLSWDVAEMAVLWVAALYLFPIFSLFVGADQFASDKARGSFRFLTLRVSRTTLFFGRVTGYLLIQAILLILTLVATLLLVAYRDTSLVWAAMGSGVLVFINIMIVLAPFTAMMAILSLRANSARQASIYAVLFLAGSTIVNGIISYYLPGLSNILQWLVPGAQLDMMINTKGLSSLAVAAIPLLQAGVLLLLGRSYMARIAL</sequence>
<name>A0A6L7HWP8_9GAMM</name>
<feature type="transmembrane region" description="Helical" evidence="1">
    <location>
        <begin position="255"/>
        <end position="274"/>
    </location>
</feature>
<protein>
    <submittedName>
        <fullName evidence="2">ABC transporter permease subunit</fullName>
    </submittedName>
</protein>
<evidence type="ECO:0000313" key="3">
    <source>
        <dbReference type="Proteomes" id="UP000474778"/>
    </source>
</evidence>
<dbReference type="GO" id="GO:0005886">
    <property type="term" value="C:plasma membrane"/>
    <property type="evidence" value="ECO:0007669"/>
    <property type="project" value="UniProtKB-SubCell"/>
</dbReference>
<keyword evidence="1" id="KW-0472">Membrane</keyword>
<proteinExistence type="predicted"/>
<dbReference type="GO" id="GO:0140359">
    <property type="term" value="F:ABC-type transporter activity"/>
    <property type="evidence" value="ECO:0007669"/>
    <property type="project" value="InterPro"/>
</dbReference>
<reference evidence="2 3" key="1">
    <citation type="submission" date="2019-12" db="EMBL/GenBank/DDBJ databases">
        <title>Shewanella insulae sp. nov., isolated from a tidal flat.</title>
        <authorList>
            <person name="Yoon J.-H."/>
        </authorList>
    </citation>
    <scope>NUCLEOTIDE SEQUENCE [LARGE SCALE GENOMIC DNA]</scope>
    <source>
        <strain evidence="2 3">JBTF-M18</strain>
    </source>
</reference>
<dbReference type="AlphaFoldDB" id="A0A6L7HWP8"/>
<dbReference type="EMBL" id="WRPA01000005">
    <property type="protein sequence ID" value="MXR68573.1"/>
    <property type="molecule type" value="Genomic_DNA"/>
</dbReference>
<comment type="caution">
    <text evidence="2">The sequence shown here is derived from an EMBL/GenBank/DDBJ whole genome shotgun (WGS) entry which is preliminary data.</text>
</comment>